<comment type="caution">
    <text evidence="1">The sequence shown here is derived from an EMBL/GenBank/DDBJ whole genome shotgun (WGS) entry which is preliminary data.</text>
</comment>
<organism evidence="1 2">
    <name type="scientific">Dryococelus australis</name>
    <dbReference type="NCBI Taxonomy" id="614101"/>
    <lineage>
        <taxon>Eukaryota</taxon>
        <taxon>Metazoa</taxon>
        <taxon>Ecdysozoa</taxon>
        <taxon>Arthropoda</taxon>
        <taxon>Hexapoda</taxon>
        <taxon>Insecta</taxon>
        <taxon>Pterygota</taxon>
        <taxon>Neoptera</taxon>
        <taxon>Polyneoptera</taxon>
        <taxon>Phasmatodea</taxon>
        <taxon>Verophasmatodea</taxon>
        <taxon>Anareolatae</taxon>
        <taxon>Phasmatidae</taxon>
        <taxon>Eurycanthinae</taxon>
        <taxon>Dryococelus</taxon>
    </lineage>
</organism>
<proteinExistence type="predicted"/>
<name>A0ABQ9GFC5_9NEOP</name>
<sequence length="190" mass="21797">MHCACTHSVTHQFLSVFTSVQPDYDWRCVVPPSCSKHTDAETLLPKELGCDLSEEIDDDNGEDFEELTPKIKSPWQMHIKLKNTALTSDHLGLLDRATVAIASSVLQDFGIATDDHTHVVDKNKLRREKSVHRSELQMQNKDKHNPLQGLYFDGRTNNTLMIEKDKRKAVSKNHKRETLINFTRIRFCVL</sequence>
<dbReference type="Proteomes" id="UP001159363">
    <property type="component" value="Chromosome 12"/>
</dbReference>
<accession>A0ABQ9GFC5</accession>
<evidence type="ECO:0000313" key="1">
    <source>
        <dbReference type="EMBL" id="KAJ8870206.1"/>
    </source>
</evidence>
<keyword evidence="2" id="KW-1185">Reference proteome</keyword>
<dbReference type="EMBL" id="JARBHB010000013">
    <property type="protein sequence ID" value="KAJ8870206.1"/>
    <property type="molecule type" value="Genomic_DNA"/>
</dbReference>
<protein>
    <submittedName>
        <fullName evidence="1">Uncharacterized protein</fullName>
    </submittedName>
</protein>
<reference evidence="1 2" key="1">
    <citation type="submission" date="2023-02" db="EMBL/GenBank/DDBJ databases">
        <title>LHISI_Scaffold_Assembly.</title>
        <authorList>
            <person name="Stuart O.P."/>
            <person name="Cleave R."/>
            <person name="Magrath M.J.L."/>
            <person name="Mikheyev A.S."/>
        </authorList>
    </citation>
    <scope>NUCLEOTIDE SEQUENCE [LARGE SCALE GENOMIC DNA]</scope>
    <source>
        <strain evidence="1">Daus_M_001</strain>
        <tissue evidence="1">Leg muscle</tissue>
    </source>
</reference>
<evidence type="ECO:0000313" key="2">
    <source>
        <dbReference type="Proteomes" id="UP001159363"/>
    </source>
</evidence>
<gene>
    <name evidence="1" type="ORF">PR048_029222</name>
</gene>